<sequence>MNFRLIFQKRSIIFITTTDRKTIGTATAWFGTWETKEIGRLHWVEIIPAYQGKKLGRSLIAKAMSWLADYHESAFLKTQTSSQAAIHIYQKLGWKPAITSQKIDTPGIS</sequence>
<feature type="domain" description="N-acetyltransferase" evidence="1">
    <location>
        <begin position="1"/>
        <end position="109"/>
    </location>
</feature>
<dbReference type="Proteomes" id="UP001281447">
    <property type="component" value="Unassembled WGS sequence"/>
</dbReference>
<protein>
    <submittedName>
        <fullName evidence="2">GNAT family N-acetyltransferase</fullName>
    </submittedName>
</protein>
<dbReference type="Gene3D" id="3.40.630.30">
    <property type="match status" value="1"/>
</dbReference>
<reference evidence="2 3" key="1">
    <citation type="submission" date="2023-10" db="EMBL/GenBank/DDBJ databases">
        <title>Virgibacillus halophilus 5B73C genome.</title>
        <authorList>
            <person name="Miliotis G."/>
            <person name="Sengupta P."/>
            <person name="Hameed A."/>
            <person name="Chuvochina M."/>
            <person name="Mcdonagh F."/>
            <person name="Simpson A.C."/>
            <person name="Singh N.K."/>
            <person name="Rekha P.D."/>
            <person name="Raman K."/>
            <person name="Hugenholtz P."/>
            <person name="Venkateswaran K."/>
        </authorList>
    </citation>
    <scope>NUCLEOTIDE SEQUENCE [LARGE SCALE GENOMIC DNA]</scope>
    <source>
        <strain evidence="2 3">5B73C</strain>
    </source>
</reference>
<gene>
    <name evidence="2" type="ORF">RWE15_02035</name>
</gene>
<dbReference type="InterPro" id="IPR000182">
    <property type="entry name" value="GNAT_dom"/>
</dbReference>
<organism evidence="2 3">
    <name type="scientific">Tigheibacillus halophilus</name>
    <dbReference type="NCBI Taxonomy" id="361280"/>
    <lineage>
        <taxon>Bacteria</taxon>
        <taxon>Bacillati</taxon>
        <taxon>Bacillota</taxon>
        <taxon>Bacilli</taxon>
        <taxon>Bacillales</taxon>
        <taxon>Bacillaceae</taxon>
        <taxon>Tigheibacillus</taxon>
    </lineage>
</organism>
<dbReference type="RefSeq" id="WP_390356807.1">
    <property type="nucleotide sequence ID" value="NZ_JBHUIZ010000013.1"/>
</dbReference>
<proteinExistence type="predicted"/>
<name>A0ABU5C3K6_9BACI</name>
<dbReference type="InterPro" id="IPR016181">
    <property type="entry name" value="Acyl_CoA_acyltransferase"/>
</dbReference>
<dbReference type="EMBL" id="JAWDIP010000003">
    <property type="protein sequence ID" value="MDY0393433.1"/>
    <property type="molecule type" value="Genomic_DNA"/>
</dbReference>
<keyword evidence="3" id="KW-1185">Reference proteome</keyword>
<dbReference type="Pfam" id="PF00583">
    <property type="entry name" value="Acetyltransf_1"/>
    <property type="match status" value="1"/>
</dbReference>
<comment type="caution">
    <text evidence="2">The sequence shown here is derived from an EMBL/GenBank/DDBJ whole genome shotgun (WGS) entry which is preliminary data.</text>
</comment>
<dbReference type="CDD" id="cd04301">
    <property type="entry name" value="NAT_SF"/>
    <property type="match status" value="1"/>
</dbReference>
<dbReference type="PROSITE" id="PS51186">
    <property type="entry name" value="GNAT"/>
    <property type="match status" value="1"/>
</dbReference>
<evidence type="ECO:0000313" key="2">
    <source>
        <dbReference type="EMBL" id="MDY0393433.1"/>
    </source>
</evidence>
<accession>A0ABU5C3K6</accession>
<evidence type="ECO:0000313" key="3">
    <source>
        <dbReference type="Proteomes" id="UP001281447"/>
    </source>
</evidence>
<dbReference type="SUPFAM" id="SSF55729">
    <property type="entry name" value="Acyl-CoA N-acyltransferases (Nat)"/>
    <property type="match status" value="1"/>
</dbReference>
<evidence type="ECO:0000259" key="1">
    <source>
        <dbReference type="PROSITE" id="PS51186"/>
    </source>
</evidence>